<proteinExistence type="predicted"/>
<accession>A0A9X4ANG5</accession>
<dbReference type="RefSeq" id="WP_272436314.1">
    <property type="nucleotide sequence ID" value="NZ_JAMQKB010000006.1"/>
</dbReference>
<evidence type="ECO:0000313" key="2">
    <source>
        <dbReference type="Proteomes" id="UP001145050"/>
    </source>
</evidence>
<reference evidence="1" key="1">
    <citation type="submission" date="2022-06" db="EMBL/GenBank/DDBJ databases">
        <title>Aquibacillus sp. a new bacterium isolated from soil saline samples.</title>
        <authorList>
            <person name="Galisteo C."/>
            <person name="De La Haba R."/>
            <person name="Sanchez-Porro C."/>
            <person name="Ventosa A."/>
        </authorList>
    </citation>
    <scope>NUCLEOTIDE SEQUENCE</scope>
    <source>
        <strain evidence="1">3ASR75-11</strain>
    </source>
</reference>
<dbReference type="EMBL" id="JAMQKB010000006">
    <property type="protein sequence ID" value="MDC3424510.1"/>
    <property type="molecule type" value="Genomic_DNA"/>
</dbReference>
<gene>
    <name evidence="1" type="ORF">NC797_08300</name>
</gene>
<organism evidence="1 2">
    <name type="scientific">Terrihalobacillus insolitus</name>
    <dbReference type="NCBI Taxonomy" id="2950438"/>
    <lineage>
        <taxon>Bacteria</taxon>
        <taxon>Bacillati</taxon>
        <taxon>Bacillota</taxon>
        <taxon>Bacilli</taxon>
        <taxon>Bacillales</taxon>
        <taxon>Bacillaceae</taxon>
        <taxon>Terrihalobacillus</taxon>
    </lineage>
</organism>
<comment type="caution">
    <text evidence="1">The sequence shown here is derived from an EMBL/GenBank/DDBJ whole genome shotgun (WGS) entry which is preliminary data.</text>
</comment>
<evidence type="ECO:0000313" key="1">
    <source>
        <dbReference type="EMBL" id="MDC3424510.1"/>
    </source>
</evidence>
<keyword evidence="2" id="KW-1185">Reference proteome</keyword>
<name>A0A9X4ANG5_9BACI</name>
<sequence length="244" mass="28983">MGLFINKSNHPNIFKNNSTIKEPNQESFRRNYFSEMVEEQKKINDSLIDSFHDLKHLYQQQETNQVNNWNKLGQQLNELKEKNIQQDQFESEATEWLTKLDENNRKLRNIVENESVLNKDMYDQINALSQSNKEIVDQLGSYDTTNQQLLSQMQHIQEHMSKQDDKQSEMMSRVESQEALMEKALIKIDHIRSTLYERANYLAEEIENGYNITSTFLYQLVTSSDQPLNLYMMKQKKEENQKES</sequence>
<dbReference type="AlphaFoldDB" id="A0A9X4ANG5"/>
<dbReference type="Proteomes" id="UP001145050">
    <property type="component" value="Unassembled WGS sequence"/>
</dbReference>
<protein>
    <submittedName>
        <fullName evidence="1">Uncharacterized protein</fullName>
    </submittedName>
</protein>